<dbReference type="InterPro" id="IPR001048">
    <property type="entry name" value="Asp/Glu/Uridylate_kinase"/>
</dbReference>
<feature type="domain" description="PUA" evidence="9">
    <location>
        <begin position="285"/>
        <end position="368"/>
    </location>
</feature>
<keyword evidence="6 8" id="KW-0418">Kinase</keyword>
<dbReference type="Gene3D" id="3.40.1160.10">
    <property type="entry name" value="Acetylglutamate kinase-like"/>
    <property type="match status" value="1"/>
</dbReference>
<feature type="binding site" evidence="8">
    <location>
        <position position="157"/>
    </location>
    <ligand>
        <name>substrate</name>
    </ligand>
</feature>
<dbReference type="InterPro" id="IPR002478">
    <property type="entry name" value="PUA"/>
</dbReference>
<dbReference type="GO" id="GO:0005524">
    <property type="term" value="F:ATP binding"/>
    <property type="evidence" value="ECO:0007669"/>
    <property type="project" value="UniProtKB-KW"/>
</dbReference>
<dbReference type="InterPro" id="IPR041739">
    <property type="entry name" value="G5K_ProB"/>
</dbReference>
<evidence type="ECO:0000259" key="9">
    <source>
        <dbReference type="SMART" id="SM00359"/>
    </source>
</evidence>
<accession>A0A845L0S8</accession>
<dbReference type="AlphaFoldDB" id="A0A845L0S8"/>
<evidence type="ECO:0000256" key="6">
    <source>
        <dbReference type="ARBA" id="ARBA00022777"/>
    </source>
</evidence>
<evidence type="ECO:0000256" key="1">
    <source>
        <dbReference type="ARBA" id="ARBA00022490"/>
    </source>
</evidence>
<comment type="subcellular location">
    <subcellularLocation>
        <location evidence="8">Cytoplasm</location>
    </subcellularLocation>
</comment>
<dbReference type="HAMAP" id="MF_00456">
    <property type="entry name" value="ProB"/>
    <property type="match status" value="1"/>
</dbReference>
<name>A0A845L0S8_9FIRM</name>
<dbReference type="Gene3D" id="2.30.130.10">
    <property type="entry name" value="PUA domain"/>
    <property type="match status" value="1"/>
</dbReference>
<dbReference type="UniPathway" id="UPA00098">
    <property type="reaction ID" value="UER00359"/>
</dbReference>
<evidence type="ECO:0000313" key="11">
    <source>
        <dbReference type="Proteomes" id="UP000463470"/>
    </source>
</evidence>
<dbReference type="PRINTS" id="PR00474">
    <property type="entry name" value="GLU5KINASE"/>
</dbReference>
<comment type="similarity">
    <text evidence="8">Belongs to the glutamate 5-kinase family.</text>
</comment>
<dbReference type="RefSeq" id="WP_161258655.1">
    <property type="nucleotide sequence ID" value="NZ_WXEY01000010.1"/>
</dbReference>
<feature type="binding site" evidence="8">
    <location>
        <begin position="177"/>
        <end position="178"/>
    </location>
    <ligand>
        <name>ATP</name>
        <dbReference type="ChEBI" id="CHEBI:30616"/>
    </ligand>
</feature>
<protein>
    <recommendedName>
        <fullName evidence="8">Glutamate 5-kinase</fullName>
        <ecNumber evidence="8">2.7.2.11</ecNumber>
    </recommendedName>
    <alternativeName>
        <fullName evidence="8">Gamma-glutamyl kinase</fullName>
        <shortName evidence="8">GK</shortName>
    </alternativeName>
</protein>
<dbReference type="SUPFAM" id="SSF53633">
    <property type="entry name" value="Carbamate kinase-like"/>
    <property type="match status" value="1"/>
</dbReference>
<organism evidence="10 11">
    <name type="scientific">Heliomicrobium undosum</name>
    <dbReference type="NCBI Taxonomy" id="121734"/>
    <lineage>
        <taxon>Bacteria</taxon>
        <taxon>Bacillati</taxon>
        <taxon>Bacillota</taxon>
        <taxon>Clostridia</taxon>
        <taxon>Eubacteriales</taxon>
        <taxon>Heliobacteriaceae</taxon>
        <taxon>Heliomicrobium</taxon>
    </lineage>
</organism>
<feature type="binding site" evidence="8">
    <location>
        <position position="56"/>
    </location>
    <ligand>
        <name>substrate</name>
    </ligand>
</feature>
<keyword evidence="11" id="KW-1185">Reference proteome</keyword>
<dbReference type="OrthoDB" id="9804434at2"/>
<feature type="binding site" evidence="8">
    <location>
        <position position="16"/>
    </location>
    <ligand>
        <name>ATP</name>
        <dbReference type="ChEBI" id="CHEBI:30616"/>
    </ligand>
</feature>
<evidence type="ECO:0000256" key="8">
    <source>
        <dbReference type="HAMAP-Rule" id="MF_00456"/>
    </source>
</evidence>
<dbReference type="EMBL" id="WXEY01000010">
    <property type="protein sequence ID" value="MZP30122.1"/>
    <property type="molecule type" value="Genomic_DNA"/>
</dbReference>
<evidence type="ECO:0000256" key="2">
    <source>
        <dbReference type="ARBA" id="ARBA00022605"/>
    </source>
</evidence>
<dbReference type="CDD" id="cd04242">
    <property type="entry name" value="AAK_G5K_ProB"/>
    <property type="match status" value="1"/>
</dbReference>
<dbReference type="PROSITE" id="PS50890">
    <property type="entry name" value="PUA"/>
    <property type="match status" value="1"/>
</dbReference>
<dbReference type="InterPro" id="IPR019797">
    <property type="entry name" value="Glutamate_5-kinase_CS"/>
</dbReference>
<comment type="function">
    <text evidence="8">Catalyzes the transfer of a phosphate group to glutamate to form L-glutamate 5-phosphate.</text>
</comment>
<dbReference type="InterPro" id="IPR005715">
    <property type="entry name" value="Glu_5kinase/COase_Synthase"/>
</dbReference>
<dbReference type="Pfam" id="PF00696">
    <property type="entry name" value="AA_kinase"/>
    <property type="match status" value="1"/>
</dbReference>
<comment type="pathway">
    <text evidence="8">Amino-acid biosynthesis; L-proline biosynthesis; L-glutamate 5-semialdehyde from L-glutamate: step 1/2.</text>
</comment>
<dbReference type="GO" id="GO:0005829">
    <property type="term" value="C:cytosol"/>
    <property type="evidence" value="ECO:0007669"/>
    <property type="project" value="TreeGrafter"/>
</dbReference>
<evidence type="ECO:0000256" key="5">
    <source>
        <dbReference type="ARBA" id="ARBA00022741"/>
    </source>
</evidence>
<dbReference type="PANTHER" id="PTHR43654:SF1">
    <property type="entry name" value="ISOPENTENYL PHOSPHATE KINASE"/>
    <property type="match status" value="1"/>
</dbReference>
<dbReference type="GO" id="GO:0004349">
    <property type="term" value="F:glutamate 5-kinase activity"/>
    <property type="evidence" value="ECO:0007669"/>
    <property type="project" value="UniProtKB-UniRule"/>
</dbReference>
<keyword evidence="5 8" id="KW-0547">Nucleotide-binding</keyword>
<evidence type="ECO:0000256" key="4">
    <source>
        <dbReference type="ARBA" id="ARBA00022679"/>
    </source>
</evidence>
<reference evidence="10 11" key="1">
    <citation type="submission" date="2020-01" db="EMBL/GenBank/DDBJ databases">
        <title>Whole-genome sequence of Heliobacterium undosum DSM 13378.</title>
        <authorList>
            <person name="Kyndt J.A."/>
            <person name="Meyer T.E."/>
        </authorList>
    </citation>
    <scope>NUCLEOTIDE SEQUENCE [LARGE SCALE GENOMIC DNA]</scope>
    <source>
        <strain evidence="10 11">DSM 13378</strain>
    </source>
</reference>
<gene>
    <name evidence="8 10" type="primary">proB</name>
    <name evidence="10" type="ORF">GTO91_10425</name>
</gene>
<keyword evidence="3 8" id="KW-0641">Proline biosynthesis</keyword>
<dbReference type="SMART" id="SM00359">
    <property type="entry name" value="PUA"/>
    <property type="match status" value="1"/>
</dbReference>
<sequence>MFGRQDLPKARRVVVKVGTSTLTHGTGKLNLEQMEKLVRQLADLSNRGHQVMLVTSGAVGAGMGRLGLEKRPKSVPEKQACAAVGQGILMHMYEKIFAEYGLVVAQVLLTRDDFAFRERYINAGNTLEALLRMNVIPIINENDTVAIDEIRLRFGDNDTLSALVAGLVQGDVLILLTDIDGLYSANPRVDPEAVFIPEVPEITPEIEAMAAGAGTNLGTGGMATKLQAAKIAVESGVAMVIAQGSRPNGLREIMNGAEVGTLFIPNETPLPGYKRWLAFGSASSGSVHIDAGAAEAIVLGGKSLLPCGVTGAEGDFQSGDMVSIISPEGLEVARGVTQYSADQVRRIMGKQCQDIEAALGMKGVDEVVHRDNLTVMVSRHIG</sequence>
<keyword evidence="4 8" id="KW-0808">Transferase</keyword>
<feature type="binding site" evidence="8">
    <location>
        <position position="143"/>
    </location>
    <ligand>
        <name>substrate</name>
    </ligand>
</feature>
<dbReference type="PROSITE" id="PS00902">
    <property type="entry name" value="GLUTAMATE_5_KINASE"/>
    <property type="match status" value="1"/>
</dbReference>
<proteinExistence type="inferred from homology"/>
<dbReference type="Pfam" id="PF01472">
    <property type="entry name" value="PUA"/>
    <property type="match status" value="1"/>
</dbReference>
<dbReference type="InterPro" id="IPR036974">
    <property type="entry name" value="PUA_sf"/>
</dbReference>
<evidence type="ECO:0000256" key="3">
    <source>
        <dbReference type="ARBA" id="ARBA00022650"/>
    </source>
</evidence>
<keyword evidence="1 8" id="KW-0963">Cytoplasm</keyword>
<dbReference type="EC" id="2.7.2.11" evidence="8"/>
<dbReference type="FunFam" id="3.40.1160.10:FF:000018">
    <property type="entry name" value="Glutamate 5-kinase"/>
    <property type="match status" value="1"/>
</dbReference>
<dbReference type="GO" id="GO:0055129">
    <property type="term" value="P:L-proline biosynthetic process"/>
    <property type="evidence" value="ECO:0007669"/>
    <property type="project" value="UniProtKB-UniRule"/>
</dbReference>
<dbReference type="PANTHER" id="PTHR43654">
    <property type="entry name" value="GLUTAMATE 5-KINASE"/>
    <property type="match status" value="1"/>
</dbReference>
<dbReference type="InterPro" id="IPR001057">
    <property type="entry name" value="Glu/AcGlu_kinase"/>
</dbReference>
<dbReference type="PIRSF" id="PIRSF000729">
    <property type="entry name" value="GK"/>
    <property type="match status" value="1"/>
</dbReference>
<comment type="catalytic activity">
    <reaction evidence="8">
        <text>L-glutamate + ATP = L-glutamyl 5-phosphate + ADP</text>
        <dbReference type="Rhea" id="RHEA:14877"/>
        <dbReference type="ChEBI" id="CHEBI:29985"/>
        <dbReference type="ChEBI" id="CHEBI:30616"/>
        <dbReference type="ChEBI" id="CHEBI:58274"/>
        <dbReference type="ChEBI" id="CHEBI:456216"/>
        <dbReference type="EC" id="2.7.2.11"/>
    </reaction>
</comment>
<keyword evidence="7 8" id="KW-0067">ATP-binding</keyword>
<dbReference type="Proteomes" id="UP000463470">
    <property type="component" value="Unassembled WGS sequence"/>
</dbReference>
<evidence type="ECO:0000256" key="7">
    <source>
        <dbReference type="ARBA" id="ARBA00022840"/>
    </source>
</evidence>
<dbReference type="FunFam" id="2.30.130.10:FF:000007">
    <property type="entry name" value="Glutamate 5-kinase"/>
    <property type="match status" value="1"/>
</dbReference>
<dbReference type="InterPro" id="IPR036393">
    <property type="entry name" value="AceGlu_kinase-like_sf"/>
</dbReference>
<dbReference type="CDD" id="cd21157">
    <property type="entry name" value="PUA_G5K"/>
    <property type="match status" value="1"/>
</dbReference>
<dbReference type="InterPro" id="IPR011529">
    <property type="entry name" value="Glu_5kinase"/>
</dbReference>
<dbReference type="GO" id="GO:0003723">
    <property type="term" value="F:RNA binding"/>
    <property type="evidence" value="ECO:0007669"/>
    <property type="project" value="InterPro"/>
</dbReference>
<dbReference type="NCBIfam" id="TIGR01027">
    <property type="entry name" value="proB"/>
    <property type="match status" value="1"/>
</dbReference>
<comment type="caution">
    <text evidence="10">The sequence shown here is derived from an EMBL/GenBank/DDBJ whole genome shotgun (WGS) entry which is preliminary data.</text>
</comment>
<feature type="binding site" evidence="8">
    <location>
        <begin position="219"/>
        <end position="225"/>
    </location>
    <ligand>
        <name>ATP</name>
        <dbReference type="ChEBI" id="CHEBI:30616"/>
    </ligand>
</feature>
<dbReference type="InterPro" id="IPR015947">
    <property type="entry name" value="PUA-like_sf"/>
</dbReference>
<evidence type="ECO:0000313" key="10">
    <source>
        <dbReference type="EMBL" id="MZP30122.1"/>
    </source>
</evidence>
<dbReference type="SUPFAM" id="SSF88697">
    <property type="entry name" value="PUA domain-like"/>
    <property type="match status" value="1"/>
</dbReference>
<keyword evidence="2 8" id="KW-0028">Amino-acid biosynthesis</keyword>